<dbReference type="GO" id="GO:0010506">
    <property type="term" value="P:regulation of autophagy"/>
    <property type="evidence" value="ECO:0007669"/>
    <property type="project" value="InterPro"/>
</dbReference>
<dbReference type="GO" id="GO:0016020">
    <property type="term" value="C:membrane"/>
    <property type="evidence" value="ECO:0007669"/>
    <property type="project" value="TreeGrafter"/>
</dbReference>
<evidence type="ECO:0000256" key="1">
    <source>
        <dbReference type="ARBA" id="ARBA00022679"/>
    </source>
</evidence>
<reference evidence="9" key="1">
    <citation type="submission" date="2021-01" db="EMBL/GenBank/DDBJ databases">
        <authorList>
            <consortium name="Genoscope - CEA"/>
            <person name="William W."/>
        </authorList>
    </citation>
    <scope>NUCLEOTIDE SEQUENCE</scope>
</reference>
<evidence type="ECO:0000256" key="2">
    <source>
        <dbReference type="ARBA" id="ARBA00022741"/>
    </source>
</evidence>
<keyword evidence="10" id="KW-1185">Reference proteome</keyword>
<dbReference type="Proteomes" id="UP000688137">
    <property type="component" value="Unassembled WGS sequence"/>
</dbReference>
<dbReference type="EMBL" id="CAJJDM010000009">
    <property type="protein sequence ID" value="CAD8048362.1"/>
    <property type="molecule type" value="Genomic_DNA"/>
</dbReference>
<dbReference type="GO" id="GO:0005829">
    <property type="term" value="C:cytosol"/>
    <property type="evidence" value="ECO:0007669"/>
    <property type="project" value="TreeGrafter"/>
</dbReference>
<dbReference type="InterPro" id="IPR017441">
    <property type="entry name" value="Protein_kinase_ATP_BS"/>
</dbReference>
<accession>A0A8S1K1Q6</accession>
<dbReference type="InterPro" id="IPR000719">
    <property type="entry name" value="Prot_kinase_dom"/>
</dbReference>
<comment type="caution">
    <text evidence="9">The sequence shown here is derived from an EMBL/GenBank/DDBJ whole genome shotgun (WGS) entry which is preliminary data.</text>
</comment>
<evidence type="ECO:0000256" key="5">
    <source>
        <dbReference type="PROSITE-ProRule" id="PRU10141"/>
    </source>
</evidence>
<dbReference type="GO" id="GO:0004674">
    <property type="term" value="F:protein serine/threonine kinase activity"/>
    <property type="evidence" value="ECO:0007669"/>
    <property type="project" value="UniProtKB-KW"/>
</dbReference>
<dbReference type="InterPro" id="IPR008271">
    <property type="entry name" value="Ser/Thr_kinase_AS"/>
</dbReference>
<keyword evidence="6" id="KW-0723">Serine/threonine-protein kinase</keyword>
<keyword evidence="3" id="KW-0418">Kinase</keyword>
<keyword evidence="2 5" id="KW-0547">Nucleotide-binding</keyword>
<dbReference type="GO" id="GO:0000407">
    <property type="term" value="C:phagophore assembly site"/>
    <property type="evidence" value="ECO:0007669"/>
    <property type="project" value="TreeGrafter"/>
</dbReference>
<keyword evidence="1" id="KW-0808">Transferase</keyword>
<dbReference type="PROSITE" id="PS00108">
    <property type="entry name" value="PROTEIN_KINASE_ST"/>
    <property type="match status" value="1"/>
</dbReference>
<dbReference type="PROSITE" id="PS50011">
    <property type="entry name" value="PROTEIN_KINASE_DOM"/>
    <property type="match status" value="1"/>
</dbReference>
<dbReference type="PANTHER" id="PTHR24348">
    <property type="entry name" value="SERINE/THREONINE-PROTEIN KINASE UNC-51-RELATED"/>
    <property type="match status" value="1"/>
</dbReference>
<dbReference type="Pfam" id="PF00069">
    <property type="entry name" value="Pkinase"/>
    <property type="match status" value="1"/>
</dbReference>
<dbReference type="FunFam" id="1.10.510.10:FF:001908">
    <property type="entry name" value="Uncharacterized protein"/>
    <property type="match status" value="1"/>
</dbReference>
<proteinExistence type="inferred from homology"/>
<dbReference type="OMA" id="TEFCETD"/>
<dbReference type="FunFam" id="3.30.200.20:FF:000042">
    <property type="entry name" value="Aurora kinase A"/>
    <property type="match status" value="1"/>
</dbReference>
<evidence type="ECO:0000256" key="6">
    <source>
        <dbReference type="RuleBase" id="RU000304"/>
    </source>
</evidence>
<dbReference type="GO" id="GO:0000045">
    <property type="term" value="P:autophagosome assembly"/>
    <property type="evidence" value="ECO:0007669"/>
    <property type="project" value="TreeGrafter"/>
</dbReference>
<protein>
    <recommendedName>
        <fullName evidence="8">Protein kinase domain-containing protein</fullName>
    </recommendedName>
</protein>
<evidence type="ECO:0000256" key="4">
    <source>
        <dbReference type="ARBA" id="ARBA00022840"/>
    </source>
</evidence>
<evidence type="ECO:0000256" key="3">
    <source>
        <dbReference type="ARBA" id="ARBA00022777"/>
    </source>
</evidence>
<evidence type="ECO:0000313" key="9">
    <source>
        <dbReference type="EMBL" id="CAD8048362.1"/>
    </source>
</evidence>
<name>A0A8S1K1Q6_PARPR</name>
<evidence type="ECO:0000259" key="8">
    <source>
        <dbReference type="PROSITE" id="PS50011"/>
    </source>
</evidence>
<dbReference type="PANTHER" id="PTHR24348:SF22">
    <property type="entry name" value="NON-SPECIFIC SERINE_THREONINE PROTEIN KINASE"/>
    <property type="match status" value="1"/>
</dbReference>
<feature type="binding site" evidence="5">
    <location>
        <position position="43"/>
    </location>
    <ligand>
        <name>ATP</name>
        <dbReference type="ChEBI" id="CHEBI:30616"/>
    </ligand>
</feature>
<feature type="region of interest" description="Disordered" evidence="7">
    <location>
        <begin position="285"/>
        <end position="306"/>
    </location>
</feature>
<organism evidence="9 10">
    <name type="scientific">Paramecium primaurelia</name>
    <dbReference type="NCBI Taxonomy" id="5886"/>
    <lineage>
        <taxon>Eukaryota</taxon>
        <taxon>Sar</taxon>
        <taxon>Alveolata</taxon>
        <taxon>Ciliophora</taxon>
        <taxon>Intramacronucleata</taxon>
        <taxon>Oligohymenophorea</taxon>
        <taxon>Peniculida</taxon>
        <taxon>Parameciidae</taxon>
        <taxon>Paramecium</taxon>
    </lineage>
</organism>
<evidence type="ECO:0000256" key="7">
    <source>
        <dbReference type="SAM" id="MobiDB-lite"/>
    </source>
</evidence>
<sequence length="439" mass="51392">MLNEKVIGEYVYLVSDECKVGVGQFSHVYKGYHEKTKKLVAIKQIDKKQTKGIFEQMLRNEISILKQLDHQYILKMDAYYETPNNYYIITEFCETDILQIIKQKGSLPENTVINYVIQISEALKYLNSKKIVHRDIKPSNILIHEGEVRLADFGFAIHQDKVGIEDRQFQIGSPLYMSPETLIKNEYNHRTDLWSLGVLFFEMIFGVVPFYSTEMDDLIRKLQQYQKDYRLIFKYPISEASTDAIQNLLAFNPEHRCDIKKLQIILKNHDKNRVFGDASMHLQKRTATPDKKRKVTPDQSPENRSKVQLAKKELVKVSCPAQFFDKKSTYFAKNKPNKEGDQQNSKREENLGTDRKDNGTAQEISIIRLHDQKPQNNEITQENMNNEEFLAFLIKKLESAKTQDTNQNKQINECQFLLYQYYGKDQNMLQSLKNKEMPS</sequence>
<dbReference type="AlphaFoldDB" id="A0A8S1K1Q6"/>
<keyword evidence="4 5" id="KW-0067">ATP-binding</keyword>
<gene>
    <name evidence="9" type="ORF">PPRIM_AZ9-3.1.T0120432</name>
</gene>
<evidence type="ECO:0000313" key="10">
    <source>
        <dbReference type="Proteomes" id="UP000688137"/>
    </source>
</evidence>
<comment type="similarity">
    <text evidence="6">Belongs to the protein kinase superfamily.</text>
</comment>
<dbReference type="InterPro" id="IPR045269">
    <property type="entry name" value="Atg1-like"/>
</dbReference>
<dbReference type="SMART" id="SM00220">
    <property type="entry name" value="S_TKc"/>
    <property type="match status" value="1"/>
</dbReference>
<feature type="region of interest" description="Disordered" evidence="7">
    <location>
        <begin position="330"/>
        <end position="361"/>
    </location>
</feature>
<dbReference type="GO" id="GO:0005776">
    <property type="term" value="C:autophagosome"/>
    <property type="evidence" value="ECO:0007669"/>
    <property type="project" value="TreeGrafter"/>
</dbReference>
<feature type="compositionally biased region" description="Basic and acidic residues" evidence="7">
    <location>
        <begin position="336"/>
        <end position="358"/>
    </location>
</feature>
<feature type="domain" description="Protein kinase" evidence="8">
    <location>
        <begin position="14"/>
        <end position="272"/>
    </location>
</feature>
<dbReference type="GO" id="GO:0005524">
    <property type="term" value="F:ATP binding"/>
    <property type="evidence" value="ECO:0007669"/>
    <property type="project" value="UniProtKB-UniRule"/>
</dbReference>
<dbReference type="PROSITE" id="PS00107">
    <property type="entry name" value="PROTEIN_KINASE_ATP"/>
    <property type="match status" value="1"/>
</dbReference>